<organism evidence="9 10">
    <name type="scientific">Methanobrevibacter curvatus</name>
    <dbReference type="NCBI Taxonomy" id="49547"/>
    <lineage>
        <taxon>Archaea</taxon>
        <taxon>Methanobacteriati</taxon>
        <taxon>Methanobacteriota</taxon>
        <taxon>Methanomada group</taxon>
        <taxon>Methanobacteria</taxon>
        <taxon>Methanobacteriales</taxon>
        <taxon>Methanobacteriaceae</taxon>
        <taxon>Methanobrevibacter</taxon>
    </lineage>
</organism>
<dbReference type="AlphaFoldDB" id="A0A162FMB0"/>
<feature type="domain" description="2Fe-2S ferredoxin-type" evidence="7">
    <location>
        <begin position="2"/>
        <end position="93"/>
    </location>
</feature>
<dbReference type="STRING" id="49547.MBCUR_11590"/>
<dbReference type="GO" id="GO:0009055">
    <property type="term" value="F:electron transfer activity"/>
    <property type="evidence" value="ECO:0007669"/>
    <property type="project" value="InterPro"/>
</dbReference>
<keyword evidence="10" id="KW-1185">Reference proteome</keyword>
<evidence type="ECO:0000256" key="1">
    <source>
        <dbReference type="ARBA" id="ARBA00022485"/>
    </source>
</evidence>
<comment type="caution">
    <text evidence="9">The sequence shown here is derived from an EMBL/GenBank/DDBJ whole genome shotgun (WGS) entry which is preliminary data.</text>
</comment>
<dbReference type="Gene3D" id="3.10.20.30">
    <property type="match status" value="1"/>
</dbReference>
<evidence type="ECO:0000259" key="7">
    <source>
        <dbReference type="PROSITE" id="PS51085"/>
    </source>
</evidence>
<dbReference type="GO" id="GO:0051537">
    <property type="term" value="F:2 iron, 2 sulfur cluster binding"/>
    <property type="evidence" value="ECO:0007669"/>
    <property type="project" value="UniProtKB-KW"/>
</dbReference>
<dbReference type="PANTHER" id="PTHR32479:SF17">
    <property type="entry name" value="GLYCOLATE OXIDASE IRON-SULFUR SUBUNIT"/>
    <property type="match status" value="1"/>
</dbReference>
<dbReference type="PROSITE" id="PS00197">
    <property type="entry name" value="2FE2S_FER_1"/>
    <property type="match status" value="1"/>
</dbReference>
<dbReference type="EMBL" id="LWMV01000172">
    <property type="protein sequence ID" value="KZX12150.1"/>
    <property type="molecule type" value="Genomic_DNA"/>
</dbReference>
<dbReference type="OrthoDB" id="42878at2157"/>
<keyword evidence="1" id="KW-0004">4Fe-4S</keyword>
<dbReference type="CDD" id="cd00207">
    <property type="entry name" value="fer2"/>
    <property type="match status" value="1"/>
</dbReference>
<proteinExistence type="predicted"/>
<protein>
    <submittedName>
        <fullName evidence="9">Lactate utilization protein A</fullName>
    </submittedName>
</protein>
<dbReference type="GO" id="GO:0051539">
    <property type="term" value="F:4 iron, 4 sulfur cluster binding"/>
    <property type="evidence" value="ECO:0007669"/>
    <property type="project" value="UniProtKB-KW"/>
</dbReference>
<reference evidence="9 10" key="1">
    <citation type="submission" date="2016-04" db="EMBL/GenBank/DDBJ databases">
        <title>Genome sequence of Methanobrevibacter curvatus DSM 11111.</title>
        <authorList>
            <person name="Poehlein A."/>
            <person name="Seedorf H."/>
            <person name="Daniel R."/>
        </authorList>
    </citation>
    <scope>NUCLEOTIDE SEQUENCE [LARGE SCALE GENOMIC DNA]</scope>
    <source>
        <strain evidence="9 10">DSM 11111</strain>
    </source>
</reference>
<dbReference type="SUPFAM" id="SSF54292">
    <property type="entry name" value="2Fe-2S ferredoxin-like"/>
    <property type="match status" value="1"/>
</dbReference>
<evidence type="ECO:0000259" key="8">
    <source>
        <dbReference type="PROSITE" id="PS51379"/>
    </source>
</evidence>
<feature type="domain" description="4Fe-4S ferredoxin-type" evidence="8">
    <location>
        <begin position="222"/>
        <end position="253"/>
    </location>
</feature>
<dbReference type="InterPro" id="IPR017900">
    <property type="entry name" value="4Fe4S_Fe_S_CS"/>
</dbReference>
<dbReference type="PROSITE" id="PS00198">
    <property type="entry name" value="4FE4S_FER_1"/>
    <property type="match status" value="2"/>
</dbReference>
<evidence type="ECO:0000256" key="4">
    <source>
        <dbReference type="ARBA" id="ARBA00022737"/>
    </source>
</evidence>
<dbReference type="PANTHER" id="PTHR32479">
    <property type="entry name" value="GLYCOLATE OXIDASE IRON-SULFUR SUBUNIT"/>
    <property type="match status" value="1"/>
</dbReference>
<dbReference type="InterPro" id="IPR006058">
    <property type="entry name" value="2Fe2S_fd_BS"/>
</dbReference>
<dbReference type="InterPro" id="IPR025192">
    <property type="entry name" value="Succ_DH/fum_Rdtase_N"/>
</dbReference>
<dbReference type="Pfam" id="PF13183">
    <property type="entry name" value="Fer4_8"/>
    <property type="match status" value="1"/>
</dbReference>
<feature type="domain" description="4Fe-4S ferredoxin-type" evidence="8">
    <location>
        <begin position="168"/>
        <end position="198"/>
    </location>
</feature>
<evidence type="ECO:0000313" key="9">
    <source>
        <dbReference type="EMBL" id="KZX12150.1"/>
    </source>
</evidence>
<keyword evidence="4" id="KW-0677">Repeat</keyword>
<keyword evidence="3" id="KW-0479">Metal-binding</keyword>
<dbReference type="InterPro" id="IPR004017">
    <property type="entry name" value="Cys_rich_dom"/>
</dbReference>
<sequence length="574" mass="64815">MIEIQVLRSNFNKNEDSDNKSYLETFKIQKTEQMKVLDALNYINEHYDANIAFRSSCRAGQCGSCALKINDQVDLACKREIEDGDIISPLDFKVIKDLIVDKSDIEENTKLMHLFLERNGEYKNIKLKKLKSENIKSEDIKSKNHKSLNSDEDSSQFSSICECELIDNSKSIDTKKVRTCIECYSCLSACPVIKKTSEFLGPYYIRYISKFDFDPRDVGDRTKESIDYGLYCCTSCGECGEVCPKNINSFSDAIEKLRALAYQENLGPLQPHKDLARKIVETGHSVDKLNDGFIETYNKIIFDDNSNISDDKNNNFDSKKNNSNLNNTNPDYDLLNSNINLKNPKKPKIAIFTGCMVDYRLQNLGFALIDVLKANGFEADVPESQTCCGSPLLRTGQRDLVAPLVEKNRETFKDYDLILTICAGCGATLKNDYPDFDLRLNVMDISEFLVDSLNTNKMKDLNLKVTYHDPCHLSRGQSITEEPRKILKNIKGVEFIEMAKPNQCCGSGGGVRAGKPEIAASLVDDKVQMIEDISVDAVISICPFCQFHIQDALKNHGLDIKVMNILELLQMAYK</sequence>
<dbReference type="Proteomes" id="UP000077245">
    <property type="component" value="Unassembled WGS sequence"/>
</dbReference>
<dbReference type="Gene3D" id="1.10.1060.10">
    <property type="entry name" value="Alpha-helical ferredoxin"/>
    <property type="match status" value="1"/>
</dbReference>
<dbReference type="GO" id="GO:0006099">
    <property type="term" value="P:tricarboxylic acid cycle"/>
    <property type="evidence" value="ECO:0007669"/>
    <property type="project" value="InterPro"/>
</dbReference>
<dbReference type="InterPro" id="IPR017896">
    <property type="entry name" value="4Fe4S_Fe-S-bd"/>
</dbReference>
<dbReference type="InterPro" id="IPR036010">
    <property type="entry name" value="2Fe-2S_ferredoxin-like_sf"/>
</dbReference>
<dbReference type="Pfam" id="PF13085">
    <property type="entry name" value="Fer2_3"/>
    <property type="match status" value="1"/>
</dbReference>
<dbReference type="InterPro" id="IPR001041">
    <property type="entry name" value="2Fe-2S_ferredoxin-type"/>
</dbReference>
<dbReference type="PATRIC" id="fig|49547.3.peg.1240"/>
<dbReference type="InterPro" id="IPR009051">
    <property type="entry name" value="Helical_ferredxn"/>
</dbReference>
<evidence type="ECO:0000256" key="5">
    <source>
        <dbReference type="ARBA" id="ARBA00023004"/>
    </source>
</evidence>
<evidence type="ECO:0000313" key="10">
    <source>
        <dbReference type="Proteomes" id="UP000077245"/>
    </source>
</evidence>
<accession>A0A162FMB0</accession>
<dbReference type="GO" id="GO:0016491">
    <property type="term" value="F:oxidoreductase activity"/>
    <property type="evidence" value="ECO:0007669"/>
    <property type="project" value="InterPro"/>
</dbReference>
<evidence type="ECO:0000256" key="6">
    <source>
        <dbReference type="ARBA" id="ARBA00023014"/>
    </source>
</evidence>
<dbReference type="PROSITE" id="PS51085">
    <property type="entry name" value="2FE2S_FER_2"/>
    <property type="match status" value="1"/>
</dbReference>
<keyword evidence="2" id="KW-0001">2Fe-2S</keyword>
<dbReference type="Pfam" id="PF02754">
    <property type="entry name" value="CCG"/>
    <property type="match status" value="2"/>
</dbReference>
<dbReference type="SUPFAM" id="SSF46548">
    <property type="entry name" value="alpha-helical ferredoxin"/>
    <property type="match status" value="1"/>
</dbReference>
<dbReference type="GO" id="GO:0046872">
    <property type="term" value="F:metal ion binding"/>
    <property type="evidence" value="ECO:0007669"/>
    <property type="project" value="UniProtKB-KW"/>
</dbReference>
<evidence type="ECO:0000256" key="2">
    <source>
        <dbReference type="ARBA" id="ARBA00022714"/>
    </source>
</evidence>
<name>A0A162FMB0_9EURY</name>
<evidence type="ECO:0000256" key="3">
    <source>
        <dbReference type="ARBA" id="ARBA00022723"/>
    </source>
</evidence>
<dbReference type="NCBIfam" id="NF004898">
    <property type="entry name" value="PRK06259.1"/>
    <property type="match status" value="1"/>
</dbReference>
<keyword evidence="6" id="KW-0411">Iron-sulfur</keyword>
<dbReference type="RefSeq" id="WP_067091431.1">
    <property type="nucleotide sequence ID" value="NZ_LWMV01000172.1"/>
</dbReference>
<keyword evidence="5" id="KW-0408">Iron</keyword>
<dbReference type="NCBIfam" id="TIGR00384">
    <property type="entry name" value="dhsB"/>
    <property type="match status" value="1"/>
</dbReference>
<dbReference type="InterPro" id="IPR004489">
    <property type="entry name" value="Succ_DH/fum_Rdtase_Fe-S"/>
</dbReference>
<dbReference type="PROSITE" id="PS51379">
    <property type="entry name" value="4FE4S_FER_2"/>
    <property type="match status" value="2"/>
</dbReference>
<dbReference type="InterPro" id="IPR012675">
    <property type="entry name" value="Beta-grasp_dom_sf"/>
</dbReference>
<gene>
    <name evidence="9" type="primary">lutA_2</name>
    <name evidence="9" type="ORF">MBCUR_11590</name>
</gene>